<dbReference type="Proteomes" id="UP000012062">
    <property type="component" value="Unassembled WGS sequence"/>
</dbReference>
<keyword evidence="1" id="KW-0175">Coiled coil</keyword>
<organism evidence="2 3">
    <name type="scientific">Mesorhizobium metallidurans STM 2683</name>
    <dbReference type="NCBI Taxonomy" id="1297569"/>
    <lineage>
        <taxon>Bacteria</taxon>
        <taxon>Pseudomonadati</taxon>
        <taxon>Pseudomonadota</taxon>
        <taxon>Alphaproteobacteria</taxon>
        <taxon>Hyphomicrobiales</taxon>
        <taxon>Phyllobacteriaceae</taxon>
        <taxon>Mesorhizobium</taxon>
    </lineage>
</organism>
<dbReference type="STRING" id="1297569.MESS2_p60023"/>
<gene>
    <name evidence="2" type="ORF">MESS2_p60023</name>
</gene>
<name>M5EZD5_9HYPH</name>
<protein>
    <submittedName>
        <fullName evidence="2">Uncharacterized protein</fullName>
    </submittedName>
</protein>
<dbReference type="OrthoDB" id="8420080at2"/>
<dbReference type="RefSeq" id="WP_008878405.1">
    <property type="nucleotide sequence ID" value="NZ_CAUM01000188.1"/>
</dbReference>
<accession>M5EZD5</accession>
<feature type="coiled-coil region" evidence="1">
    <location>
        <begin position="73"/>
        <end position="100"/>
    </location>
</feature>
<keyword evidence="3" id="KW-1185">Reference proteome</keyword>
<proteinExistence type="predicted"/>
<dbReference type="AlphaFoldDB" id="M5EZD5"/>
<comment type="caution">
    <text evidence="2">The sequence shown here is derived from an EMBL/GenBank/DDBJ whole genome shotgun (WGS) entry which is preliminary data.</text>
</comment>
<evidence type="ECO:0000313" key="3">
    <source>
        <dbReference type="Proteomes" id="UP000012062"/>
    </source>
</evidence>
<sequence length="147" mass="16454">MTDRVDELGRILERMLTENQPITARAVVRASDGLFRHASDVTRHPGRRKLLEEFAARQSLILNAIESSSRKSKSALEHALATKQRQIEELTAQRDLLVASHRAAILSVTELGGYPVWKRFFDGYGEVITRLTEMGALPSKVDNNTPS</sequence>
<evidence type="ECO:0000256" key="1">
    <source>
        <dbReference type="SAM" id="Coils"/>
    </source>
</evidence>
<dbReference type="eggNOG" id="ENOG5032CFD">
    <property type="taxonomic scope" value="Bacteria"/>
</dbReference>
<evidence type="ECO:0000313" key="2">
    <source>
        <dbReference type="EMBL" id="CCV09557.1"/>
    </source>
</evidence>
<dbReference type="EMBL" id="CAUM01000188">
    <property type="protein sequence ID" value="CCV09557.1"/>
    <property type="molecule type" value="Genomic_DNA"/>
</dbReference>
<reference evidence="2 3" key="1">
    <citation type="submission" date="2013-02" db="EMBL/GenBank/DDBJ databases">
        <authorList>
            <person name="Genoscope - CEA"/>
        </authorList>
    </citation>
    <scope>NUCLEOTIDE SEQUENCE [LARGE SCALE GENOMIC DNA]</scope>
    <source>
        <strain evidence="2 3">STM 2683</strain>
    </source>
</reference>